<evidence type="ECO:0000256" key="7">
    <source>
        <dbReference type="SAM" id="Phobius"/>
    </source>
</evidence>
<organism evidence="10">
    <name type="scientific">Timspurckia oligopyrenoides</name>
    <dbReference type="NCBI Taxonomy" id="708627"/>
    <lineage>
        <taxon>Eukaryota</taxon>
        <taxon>Rhodophyta</taxon>
        <taxon>Bangiophyceae</taxon>
        <taxon>Porphyridiales</taxon>
        <taxon>Porphyridiaceae</taxon>
        <taxon>Timspurckia</taxon>
    </lineage>
</organism>
<dbReference type="AlphaFoldDB" id="A0A7S0ZKX7"/>
<proteinExistence type="inferred from homology"/>
<evidence type="ECO:0000259" key="9">
    <source>
        <dbReference type="SMART" id="SM01190"/>
    </source>
</evidence>
<dbReference type="SMART" id="SM01190">
    <property type="entry name" value="EMP24_GP25L"/>
    <property type="match status" value="1"/>
</dbReference>
<dbReference type="PANTHER" id="PTHR22811">
    <property type="entry name" value="TRANSMEMBRANE EMP24 DOMAIN-CONTAINING PROTEIN"/>
    <property type="match status" value="1"/>
</dbReference>
<sequence length="210" mass="23895">MRLLLCLTFIFLCYSSGNSYQFVLDSHSTKCYREIFARNTIVQLELIAAHGYGEMKVDFTLYALPQNTVLYSCENLESVKHTFSATAVEYNLCFSDNSPIHMHLKHSVKPSRKISFSASPAITEDRHRDLAKQSQFDDVASVIEGLESRIVTIVHEVDDAKSREQELAMDAERTGRHLIIFGLLASFLVIASGLYNAHFLFQLLRQRKIV</sequence>
<evidence type="ECO:0000256" key="2">
    <source>
        <dbReference type="ARBA" id="ARBA00007104"/>
    </source>
</evidence>
<evidence type="ECO:0000313" key="10">
    <source>
        <dbReference type="EMBL" id="CAD8824955.1"/>
    </source>
</evidence>
<evidence type="ECO:0000256" key="6">
    <source>
        <dbReference type="ARBA" id="ARBA00023136"/>
    </source>
</evidence>
<dbReference type="EMBL" id="HBFP01012958">
    <property type="protein sequence ID" value="CAD8824955.1"/>
    <property type="molecule type" value="Transcribed_RNA"/>
</dbReference>
<evidence type="ECO:0000256" key="8">
    <source>
        <dbReference type="SAM" id="SignalP"/>
    </source>
</evidence>
<evidence type="ECO:0000256" key="4">
    <source>
        <dbReference type="ARBA" id="ARBA00022729"/>
    </source>
</evidence>
<feature type="domain" description="GOLD" evidence="9">
    <location>
        <begin position="19"/>
        <end position="205"/>
    </location>
</feature>
<evidence type="ECO:0000256" key="1">
    <source>
        <dbReference type="ARBA" id="ARBA00004479"/>
    </source>
</evidence>
<comment type="subcellular location">
    <subcellularLocation>
        <location evidence="1">Membrane</location>
        <topology evidence="1">Single-pass type I membrane protein</topology>
    </subcellularLocation>
</comment>
<evidence type="ECO:0000256" key="3">
    <source>
        <dbReference type="ARBA" id="ARBA00022692"/>
    </source>
</evidence>
<feature type="chain" id="PRO_5031251840" description="GOLD domain-containing protein" evidence="8">
    <location>
        <begin position="20"/>
        <end position="210"/>
    </location>
</feature>
<keyword evidence="3 7" id="KW-0812">Transmembrane</keyword>
<dbReference type="Pfam" id="PF01105">
    <property type="entry name" value="EMP24_GP25L"/>
    <property type="match status" value="1"/>
</dbReference>
<name>A0A7S0ZKX7_9RHOD</name>
<feature type="signal peptide" evidence="8">
    <location>
        <begin position="1"/>
        <end position="19"/>
    </location>
</feature>
<dbReference type="InterPro" id="IPR009038">
    <property type="entry name" value="GOLD_dom"/>
</dbReference>
<keyword evidence="6 7" id="KW-0472">Membrane</keyword>
<dbReference type="GO" id="GO:0016020">
    <property type="term" value="C:membrane"/>
    <property type="evidence" value="ECO:0007669"/>
    <property type="project" value="UniProtKB-SubCell"/>
</dbReference>
<keyword evidence="5 7" id="KW-1133">Transmembrane helix</keyword>
<dbReference type="InterPro" id="IPR015720">
    <property type="entry name" value="Emp24-like"/>
</dbReference>
<accession>A0A7S0ZKX7</accession>
<comment type="similarity">
    <text evidence="2">Belongs to the EMP24/GP25L family.</text>
</comment>
<keyword evidence="4 8" id="KW-0732">Signal</keyword>
<gene>
    <name evidence="10" type="ORF">TOLI1172_LOCUS9354</name>
</gene>
<evidence type="ECO:0000256" key="5">
    <source>
        <dbReference type="ARBA" id="ARBA00022989"/>
    </source>
</evidence>
<protein>
    <recommendedName>
        <fullName evidence="9">GOLD domain-containing protein</fullName>
    </recommendedName>
</protein>
<reference evidence="10" key="1">
    <citation type="submission" date="2021-01" db="EMBL/GenBank/DDBJ databases">
        <authorList>
            <person name="Corre E."/>
            <person name="Pelletier E."/>
            <person name="Niang G."/>
            <person name="Scheremetjew M."/>
            <person name="Finn R."/>
            <person name="Kale V."/>
            <person name="Holt S."/>
            <person name="Cochrane G."/>
            <person name="Meng A."/>
            <person name="Brown T."/>
            <person name="Cohen L."/>
        </authorList>
    </citation>
    <scope>NUCLEOTIDE SEQUENCE</scope>
    <source>
        <strain evidence="10">CCMP3278</strain>
    </source>
</reference>
<feature type="transmembrane region" description="Helical" evidence="7">
    <location>
        <begin position="178"/>
        <end position="201"/>
    </location>
</feature>